<reference evidence="2" key="1">
    <citation type="submission" date="2016-04" db="EMBL/GenBank/DDBJ databases">
        <authorList>
            <person name="Nguyen H.D."/>
            <person name="Samba Siva P."/>
            <person name="Cullis J."/>
            <person name="Levesque C.A."/>
            <person name="Hambleton S."/>
        </authorList>
    </citation>
    <scope>NUCLEOTIDE SEQUENCE</scope>
    <source>
        <strain evidence="2">DAOMC 236422</strain>
    </source>
</reference>
<dbReference type="SUPFAM" id="SSF143990">
    <property type="entry name" value="YbiA-like"/>
    <property type="match status" value="1"/>
</dbReference>
<name>A0A8X7NC15_9BASI</name>
<dbReference type="Proteomes" id="UP000078113">
    <property type="component" value="Unassembled WGS sequence"/>
</dbReference>
<dbReference type="Pfam" id="PF08719">
    <property type="entry name" value="NADAR"/>
    <property type="match status" value="1"/>
</dbReference>
<gene>
    <name evidence="2" type="ORF">A4X09_0g2105</name>
</gene>
<dbReference type="InterPro" id="IPR012816">
    <property type="entry name" value="NADAR"/>
</dbReference>
<organism evidence="2 3">
    <name type="scientific">Tilletia walkeri</name>
    <dbReference type="NCBI Taxonomy" id="117179"/>
    <lineage>
        <taxon>Eukaryota</taxon>
        <taxon>Fungi</taxon>
        <taxon>Dikarya</taxon>
        <taxon>Basidiomycota</taxon>
        <taxon>Ustilaginomycotina</taxon>
        <taxon>Exobasidiomycetes</taxon>
        <taxon>Tilletiales</taxon>
        <taxon>Tilletiaceae</taxon>
        <taxon>Tilletia</taxon>
    </lineage>
</organism>
<dbReference type="AlphaFoldDB" id="A0A8X7NC15"/>
<protein>
    <recommendedName>
        <fullName evidence="1">NADAR domain-containing protein</fullName>
    </recommendedName>
</protein>
<proteinExistence type="predicted"/>
<dbReference type="CDD" id="cd15457">
    <property type="entry name" value="NADAR"/>
    <property type="match status" value="1"/>
</dbReference>
<reference evidence="2" key="2">
    <citation type="journal article" date="2019" name="IMA Fungus">
        <title>Genome sequencing and comparison of five Tilletia species to identify candidate genes for the detection of regulated species infecting wheat.</title>
        <authorList>
            <person name="Nguyen H.D.T."/>
            <person name="Sultana T."/>
            <person name="Kesanakurti P."/>
            <person name="Hambleton S."/>
        </authorList>
    </citation>
    <scope>NUCLEOTIDE SEQUENCE</scope>
    <source>
        <strain evidence="2">DAOMC 236422</strain>
    </source>
</reference>
<evidence type="ECO:0000313" key="2">
    <source>
        <dbReference type="EMBL" id="KAE8270233.1"/>
    </source>
</evidence>
<evidence type="ECO:0000313" key="3">
    <source>
        <dbReference type="Proteomes" id="UP000078113"/>
    </source>
</evidence>
<sequence>MASQGEEEGSRASTAPVIRFYDSDKPFYFLTNFFPSPISHDGLRYATAEAMFQAAKFDDPELRDEIRKLDWPRLAFEKAQSNKDLIRENWEEQSTRIMYHVQLLKYTQNSNLQLRLLQTGDAELIEDSKADVSIVAHLFPHGPGPDHTLFQAFWGAGPDGKGLNILGRILMEVRGSLSYSSPPFIAAPPAQSSSLIWQARTIREPVLALFFHPTCAVRIRPGLESASAQQKVFLHGLTYDQSTYVFRGIVQVLKAVDGEPGVRVFCLGEKKLLKCRLLEGEDRFDLYGFQIGRSDLFWFASTSFAFVCEVGCEFTEKYIVTMS</sequence>
<evidence type="ECO:0000259" key="1">
    <source>
        <dbReference type="Pfam" id="PF08719"/>
    </source>
</evidence>
<dbReference type="Gene3D" id="1.10.357.40">
    <property type="entry name" value="YbiA-like"/>
    <property type="match status" value="1"/>
</dbReference>
<accession>A0A8X7NC15</accession>
<dbReference type="InterPro" id="IPR037238">
    <property type="entry name" value="YbiA-like_sf"/>
</dbReference>
<feature type="domain" description="NADAR" evidence="1">
    <location>
        <begin position="20"/>
        <end position="131"/>
    </location>
</feature>
<comment type="caution">
    <text evidence="2">The sequence shown here is derived from an EMBL/GenBank/DDBJ whole genome shotgun (WGS) entry which is preliminary data.</text>
</comment>
<keyword evidence="3" id="KW-1185">Reference proteome</keyword>
<dbReference type="EMBL" id="LWDG02000058">
    <property type="protein sequence ID" value="KAE8270233.1"/>
    <property type="molecule type" value="Genomic_DNA"/>
</dbReference>